<keyword evidence="3 5" id="KW-1133">Transmembrane helix</keyword>
<dbReference type="GO" id="GO:0016020">
    <property type="term" value="C:membrane"/>
    <property type="evidence" value="ECO:0007669"/>
    <property type="project" value="UniProtKB-SubCell"/>
</dbReference>
<accession>A0A0B6Z5G7</accession>
<evidence type="ECO:0000256" key="2">
    <source>
        <dbReference type="ARBA" id="ARBA00022692"/>
    </source>
</evidence>
<reference evidence="7" key="1">
    <citation type="submission" date="2014-12" db="EMBL/GenBank/DDBJ databases">
        <title>Insight into the proteome of Arion vulgaris.</title>
        <authorList>
            <person name="Aradska J."/>
            <person name="Bulat T."/>
            <person name="Smidak R."/>
            <person name="Sarate P."/>
            <person name="Gangsoo J."/>
            <person name="Sialana F."/>
            <person name="Bilban M."/>
            <person name="Lubec G."/>
        </authorList>
    </citation>
    <scope>NUCLEOTIDE SEQUENCE</scope>
    <source>
        <tissue evidence="7">Skin</tissue>
    </source>
</reference>
<feature type="transmembrane region" description="Helical" evidence="5">
    <location>
        <begin position="32"/>
        <end position="55"/>
    </location>
</feature>
<name>A0A0B6Z5G7_9EUPU</name>
<dbReference type="EMBL" id="HACG01016752">
    <property type="protein sequence ID" value="CEK63617.1"/>
    <property type="molecule type" value="Transcribed_RNA"/>
</dbReference>
<feature type="transmembrane region" description="Helical" evidence="5">
    <location>
        <begin position="110"/>
        <end position="128"/>
    </location>
</feature>
<feature type="transmembrane region" description="Helical" evidence="5">
    <location>
        <begin position="67"/>
        <end position="90"/>
    </location>
</feature>
<protein>
    <recommendedName>
        <fullName evidence="6">G-protein coupled receptors family 1 profile domain-containing protein</fullName>
    </recommendedName>
</protein>
<gene>
    <name evidence="7" type="primary">ORF48891</name>
    <name evidence="8" type="synonym">ORF48892</name>
</gene>
<dbReference type="CDD" id="cd00637">
    <property type="entry name" value="7tm_classA_rhodopsin-like"/>
    <property type="match status" value="1"/>
</dbReference>
<dbReference type="Gene3D" id="1.20.1070.10">
    <property type="entry name" value="Rhodopsin 7-helix transmembrane proteins"/>
    <property type="match status" value="1"/>
</dbReference>
<keyword evidence="4 5" id="KW-0472">Membrane</keyword>
<dbReference type="InterPro" id="IPR000276">
    <property type="entry name" value="GPCR_Rhodpsn"/>
</dbReference>
<comment type="subcellular location">
    <subcellularLocation>
        <location evidence="1">Membrane</location>
    </subcellularLocation>
</comment>
<feature type="domain" description="G-protein coupled receptors family 1 profile" evidence="6">
    <location>
        <begin position="48"/>
        <end position="136"/>
    </location>
</feature>
<evidence type="ECO:0000256" key="5">
    <source>
        <dbReference type="SAM" id="Phobius"/>
    </source>
</evidence>
<evidence type="ECO:0000256" key="3">
    <source>
        <dbReference type="ARBA" id="ARBA00022989"/>
    </source>
</evidence>
<dbReference type="PROSITE" id="PS50262">
    <property type="entry name" value="G_PROTEIN_RECEP_F1_2"/>
    <property type="match status" value="1"/>
</dbReference>
<dbReference type="GO" id="GO:0004930">
    <property type="term" value="F:G protein-coupled receptor activity"/>
    <property type="evidence" value="ECO:0007669"/>
    <property type="project" value="InterPro"/>
</dbReference>
<evidence type="ECO:0000313" key="8">
    <source>
        <dbReference type="EMBL" id="CEK63618.1"/>
    </source>
</evidence>
<dbReference type="SUPFAM" id="SSF81321">
    <property type="entry name" value="Family A G protein-coupled receptor-like"/>
    <property type="match status" value="1"/>
</dbReference>
<dbReference type="EMBL" id="HACG01016753">
    <property type="protein sequence ID" value="CEK63618.1"/>
    <property type="molecule type" value="Transcribed_RNA"/>
</dbReference>
<organism evidence="7">
    <name type="scientific">Arion vulgaris</name>
    <dbReference type="NCBI Taxonomy" id="1028688"/>
    <lineage>
        <taxon>Eukaryota</taxon>
        <taxon>Metazoa</taxon>
        <taxon>Spiralia</taxon>
        <taxon>Lophotrochozoa</taxon>
        <taxon>Mollusca</taxon>
        <taxon>Gastropoda</taxon>
        <taxon>Heterobranchia</taxon>
        <taxon>Euthyneura</taxon>
        <taxon>Panpulmonata</taxon>
        <taxon>Eupulmonata</taxon>
        <taxon>Stylommatophora</taxon>
        <taxon>Helicina</taxon>
        <taxon>Arionoidea</taxon>
        <taxon>Arionidae</taxon>
        <taxon>Arion</taxon>
    </lineage>
</organism>
<keyword evidence="2 5" id="KW-0812">Transmembrane</keyword>
<sequence length="136" mass="15576">MWKQNHINGTESFNNSTTHGEDIYNDTTNPRLINGLVVLVLLILNLSGNSLVFYIYRFRVKTSVFSFFVTTLAALDIITALTTMLLDVIIKVRPLDENILDLYSLCKITHFQVYAHSLISGCLLTLIAHQRYRKVR</sequence>
<dbReference type="PRINTS" id="PR00237">
    <property type="entry name" value="GPCRRHODOPSN"/>
</dbReference>
<evidence type="ECO:0000256" key="1">
    <source>
        <dbReference type="ARBA" id="ARBA00004370"/>
    </source>
</evidence>
<dbReference type="AlphaFoldDB" id="A0A0B6Z5G7"/>
<evidence type="ECO:0000256" key="4">
    <source>
        <dbReference type="ARBA" id="ARBA00023136"/>
    </source>
</evidence>
<evidence type="ECO:0000313" key="7">
    <source>
        <dbReference type="EMBL" id="CEK63617.1"/>
    </source>
</evidence>
<evidence type="ECO:0000259" key="6">
    <source>
        <dbReference type="PROSITE" id="PS50262"/>
    </source>
</evidence>
<proteinExistence type="predicted"/>
<dbReference type="InterPro" id="IPR017452">
    <property type="entry name" value="GPCR_Rhodpsn_7TM"/>
</dbReference>